<comment type="caution">
    <text evidence="2">The sequence shown here is derived from an EMBL/GenBank/DDBJ whole genome shotgun (WGS) entry which is preliminary data.</text>
</comment>
<feature type="transmembrane region" description="Helical" evidence="1">
    <location>
        <begin position="38"/>
        <end position="59"/>
    </location>
</feature>
<accession>A0AAV1KTS2</accession>
<evidence type="ECO:0000313" key="6">
    <source>
        <dbReference type="EMBL" id="CAK1602426.1"/>
    </source>
</evidence>
<dbReference type="Proteomes" id="UP001314205">
    <property type="component" value="Unassembled WGS sequence"/>
</dbReference>
<dbReference type="AlphaFoldDB" id="A0AAV1KTS2"/>
<keyword evidence="1" id="KW-1133">Transmembrane helix</keyword>
<evidence type="ECO:0000313" key="3">
    <source>
        <dbReference type="EMBL" id="CAK1591892.1"/>
    </source>
</evidence>
<keyword evidence="1" id="KW-0472">Membrane</keyword>
<keyword evidence="1" id="KW-0812">Transmembrane</keyword>
<name>A0AAV1KTS2_9NEOP</name>
<evidence type="ECO:0000256" key="1">
    <source>
        <dbReference type="SAM" id="Phobius"/>
    </source>
</evidence>
<sequence length="121" mass="13244">MVPSGVSFPSTFRINLLTEMTSASQVMLLYMSSLLKSLGTYLMTPVISVRCAGTNAFNLCFPRKCVMVRKLLAGAGFLNVMPTLYAFTLWTPAIPFTFSVNNFVSAIGFLLPIFSFSCDST</sequence>
<feature type="transmembrane region" description="Helical" evidence="1">
    <location>
        <begin position="96"/>
        <end position="116"/>
    </location>
</feature>
<organism evidence="2 7">
    <name type="scientific">Parnassius mnemosyne</name>
    <name type="common">clouded apollo</name>
    <dbReference type="NCBI Taxonomy" id="213953"/>
    <lineage>
        <taxon>Eukaryota</taxon>
        <taxon>Metazoa</taxon>
        <taxon>Ecdysozoa</taxon>
        <taxon>Arthropoda</taxon>
        <taxon>Hexapoda</taxon>
        <taxon>Insecta</taxon>
        <taxon>Pterygota</taxon>
        <taxon>Neoptera</taxon>
        <taxon>Endopterygota</taxon>
        <taxon>Lepidoptera</taxon>
        <taxon>Glossata</taxon>
        <taxon>Ditrysia</taxon>
        <taxon>Papilionoidea</taxon>
        <taxon>Papilionidae</taxon>
        <taxon>Parnassiinae</taxon>
        <taxon>Parnassini</taxon>
        <taxon>Parnassius</taxon>
        <taxon>Driopa</taxon>
    </lineage>
</organism>
<gene>
    <name evidence="3" type="ORF">PARMNEM_LOCUS12022</name>
    <name evidence="4" type="ORF">PARMNEM_LOCUS12023</name>
    <name evidence="5" type="ORF">PARMNEM_LOCUS19762</name>
    <name evidence="6" type="ORF">PARMNEM_LOCUS20933</name>
    <name evidence="2" type="ORF">PARMNEM_LOCUS7385</name>
</gene>
<dbReference type="EMBL" id="CAVLGL010000087">
    <property type="protein sequence ID" value="CAK1591893.1"/>
    <property type="molecule type" value="Genomic_DNA"/>
</dbReference>
<dbReference type="EMBL" id="CAVLGL010000080">
    <property type="protein sequence ID" value="CAK1586430.1"/>
    <property type="molecule type" value="Genomic_DNA"/>
</dbReference>
<evidence type="ECO:0000313" key="5">
    <source>
        <dbReference type="EMBL" id="CAK1601084.1"/>
    </source>
</evidence>
<dbReference type="EMBL" id="CAVLGL010000087">
    <property type="protein sequence ID" value="CAK1591892.1"/>
    <property type="molecule type" value="Genomic_DNA"/>
</dbReference>
<feature type="transmembrane region" description="Helical" evidence="1">
    <location>
        <begin position="71"/>
        <end position="90"/>
    </location>
</feature>
<reference evidence="2 7" key="1">
    <citation type="submission" date="2023-11" db="EMBL/GenBank/DDBJ databases">
        <authorList>
            <person name="Hedman E."/>
            <person name="Englund M."/>
            <person name="Stromberg M."/>
            <person name="Nyberg Akerstrom W."/>
            <person name="Nylinder S."/>
            <person name="Jareborg N."/>
            <person name="Kallberg Y."/>
            <person name="Kronander E."/>
        </authorList>
    </citation>
    <scope>NUCLEOTIDE SEQUENCE [LARGE SCALE GENOMIC DNA]</scope>
</reference>
<dbReference type="EMBL" id="CAVLGL010000126">
    <property type="protein sequence ID" value="CAK1601084.1"/>
    <property type="molecule type" value="Genomic_DNA"/>
</dbReference>
<evidence type="ECO:0000313" key="2">
    <source>
        <dbReference type="EMBL" id="CAK1586430.1"/>
    </source>
</evidence>
<keyword evidence="7" id="KW-1185">Reference proteome</keyword>
<protein>
    <submittedName>
        <fullName evidence="2">Uncharacterized protein</fullName>
    </submittedName>
</protein>
<evidence type="ECO:0000313" key="7">
    <source>
        <dbReference type="Proteomes" id="UP001314205"/>
    </source>
</evidence>
<evidence type="ECO:0000313" key="4">
    <source>
        <dbReference type="EMBL" id="CAK1591893.1"/>
    </source>
</evidence>
<dbReference type="EMBL" id="CAVLGL010000137">
    <property type="protein sequence ID" value="CAK1602426.1"/>
    <property type="molecule type" value="Genomic_DNA"/>
</dbReference>
<proteinExistence type="predicted"/>